<dbReference type="PANTHER" id="PTHR43228">
    <property type="entry name" value="TWO-COMPONENT RESPONSE REGULATOR"/>
    <property type="match status" value="1"/>
</dbReference>
<feature type="modified residue" description="4-aspartylphosphate" evidence="1">
    <location>
        <position position="69"/>
    </location>
</feature>
<dbReference type="InterPro" id="IPR001789">
    <property type="entry name" value="Sig_transdc_resp-reg_receiver"/>
</dbReference>
<dbReference type="CDD" id="cd17589">
    <property type="entry name" value="REC_TPR"/>
    <property type="match status" value="1"/>
</dbReference>
<evidence type="ECO:0000256" key="1">
    <source>
        <dbReference type="PROSITE-ProRule" id="PRU00169"/>
    </source>
</evidence>
<keyword evidence="4" id="KW-1185">Reference proteome</keyword>
<dbReference type="Gene3D" id="3.40.50.2300">
    <property type="match status" value="1"/>
</dbReference>
<comment type="caution">
    <text evidence="3">The sequence shown here is derived from an EMBL/GenBank/DDBJ whole genome shotgun (WGS) entry which is preliminary data.</text>
</comment>
<dbReference type="SUPFAM" id="SSF48452">
    <property type="entry name" value="TPR-like"/>
    <property type="match status" value="2"/>
</dbReference>
<proteinExistence type="predicted"/>
<reference evidence="3" key="1">
    <citation type="submission" date="2021-10" db="EMBL/GenBank/DDBJ databases">
        <title>The complete genome sequence of Leeia sp. TBRC 13508.</title>
        <authorList>
            <person name="Charoenyingcharoen P."/>
            <person name="Yukphan P."/>
        </authorList>
    </citation>
    <scope>NUCLEOTIDE SEQUENCE</scope>
    <source>
        <strain evidence="3">TBRC 13508</strain>
    </source>
</reference>
<sequence length="552" mass="61736">MSLQSIKPSKPIISFERFSVLIVEDNQAMRESMKSMMNAIGITRIDIAQRAAEARKKFSGKQFDIVLCDYMLDPEGMNGQELLEELRISKQITAETIFIMTTAERIYEKVVAAAEYGPDDYILKPFSHDVLFSRLNRAIERKTALGEVYQLIEKRDLDNAILACDTGLKKAPRFVVDFLRLKAELLLQQDRHEEAQKLYDDILSHKAVPWAKYGMAQIFQATSQLELAGEALKELVADNPHFLRAYDTLAQVQRESGDPEGAQATLQKAVDRSLSIARVLEIGELAKENGDLQTAEIMFGKAVSRAGISELIKPDHVLGLAAVKSELGKHDDALSVLSQGKRSMHSTEMNITASVVEARIYAEKGNHEHARKMLDQALALMKRDGVGISSELAPEVIKACLLLDHPETLELAQSVLEQHSDEKLRKNIENLFMRNGKSDFFNKASQGAVEVVTKINNDGVQAASRGDFKTAIKLMTDAYNRMPANTRVAINLSKILIAALEKNGYDQDYATQVENIVLNISSVKDNQIRQQVQVVKQKLIQILSRQGKSWRN</sequence>
<dbReference type="SUPFAM" id="SSF52172">
    <property type="entry name" value="CheY-like"/>
    <property type="match status" value="1"/>
</dbReference>
<accession>A0ABS8D466</accession>
<feature type="domain" description="Response regulatory" evidence="2">
    <location>
        <begin position="19"/>
        <end position="139"/>
    </location>
</feature>
<evidence type="ECO:0000313" key="3">
    <source>
        <dbReference type="EMBL" id="MCB6182985.1"/>
    </source>
</evidence>
<evidence type="ECO:0000313" key="4">
    <source>
        <dbReference type="Proteomes" id="UP001165395"/>
    </source>
</evidence>
<dbReference type="InterPro" id="IPR011006">
    <property type="entry name" value="CheY-like_superfamily"/>
</dbReference>
<dbReference type="Gene3D" id="1.25.40.10">
    <property type="entry name" value="Tetratricopeptide repeat domain"/>
    <property type="match status" value="2"/>
</dbReference>
<dbReference type="SMART" id="SM00448">
    <property type="entry name" value="REC"/>
    <property type="match status" value="1"/>
</dbReference>
<dbReference type="Proteomes" id="UP001165395">
    <property type="component" value="Unassembled WGS sequence"/>
</dbReference>
<dbReference type="Pfam" id="PF13181">
    <property type="entry name" value="TPR_8"/>
    <property type="match status" value="1"/>
</dbReference>
<dbReference type="PROSITE" id="PS50110">
    <property type="entry name" value="RESPONSE_REGULATORY"/>
    <property type="match status" value="1"/>
</dbReference>
<dbReference type="PANTHER" id="PTHR43228:SF1">
    <property type="entry name" value="TWO-COMPONENT RESPONSE REGULATOR ARR22"/>
    <property type="match status" value="1"/>
</dbReference>
<protein>
    <submittedName>
        <fullName evidence="3">Response regulator</fullName>
    </submittedName>
</protein>
<dbReference type="RefSeq" id="WP_227179294.1">
    <property type="nucleotide sequence ID" value="NZ_JAJBZT010000002.1"/>
</dbReference>
<evidence type="ECO:0000259" key="2">
    <source>
        <dbReference type="PROSITE" id="PS50110"/>
    </source>
</evidence>
<gene>
    <name evidence="3" type="ORF">LIN78_05415</name>
</gene>
<organism evidence="3 4">
    <name type="scientific">Leeia speluncae</name>
    <dbReference type="NCBI Taxonomy" id="2884804"/>
    <lineage>
        <taxon>Bacteria</taxon>
        <taxon>Pseudomonadati</taxon>
        <taxon>Pseudomonadota</taxon>
        <taxon>Betaproteobacteria</taxon>
        <taxon>Neisseriales</taxon>
        <taxon>Leeiaceae</taxon>
        <taxon>Leeia</taxon>
    </lineage>
</organism>
<dbReference type="InterPro" id="IPR052048">
    <property type="entry name" value="ST_Response_Regulator"/>
</dbReference>
<dbReference type="Pfam" id="PF00072">
    <property type="entry name" value="Response_reg"/>
    <property type="match status" value="1"/>
</dbReference>
<dbReference type="EMBL" id="JAJBZT010000002">
    <property type="protein sequence ID" value="MCB6182985.1"/>
    <property type="molecule type" value="Genomic_DNA"/>
</dbReference>
<keyword evidence="1" id="KW-0597">Phosphoprotein</keyword>
<dbReference type="InterPro" id="IPR019734">
    <property type="entry name" value="TPR_rpt"/>
</dbReference>
<name>A0ABS8D466_9NEIS</name>
<dbReference type="InterPro" id="IPR011990">
    <property type="entry name" value="TPR-like_helical_dom_sf"/>
</dbReference>